<dbReference type="EMBL" id="AMQN01001438">
    <property type="status" value="NOT_ANNOTATED_CDS"/>
    <property type="molecule type" value="Genomic_DNA"/>
</dbReference>
<dbReference type="InterPro" id="IPR013642">
    <property type="entry name" value="CLCA_N"/>
</dbReference>
<accession>R7UCH3</accession>
<evidence type="ECO:0000313" key="4">
    <source>
        <dbReference type="EMBL" id="ELU04080.1"/>
    </source>
</evidence>
<dbReference type="EMBL" id="AMQN01001439">
    <property type="status" value="NOT_ANNOTATED_CDS"/>
    <property type="molecule type" value="Genomic_DNA"/>
</dbReference>
<reference evidence="6" key="1">
    <citation type="submission" date="2012-12" db="EMBL/GenBank/DDBJ databases">
        <authorList>
            <person name="Hellsten U."/>
            <person name="Grimwood J."/>
            <person name="Chapman J.A."/>
            <person name="Shapiro H."/>
            <person name="Aerts A."/>
            <person name="Otillar R.P."/>
            <person name="Terry A.Y."/>
            <person name="Boore J.L."/>
            <person name="Simakov O."/>
            <person name="Marletaz F."/>
            <person name="Cho S.-J."/>
            <person name="Edsinger-Gonzales E."/>
            <person name="Havlak P."/>
            <person name="Kuo D.-H."/>
            <person name="Larsson T."/>
            <person name="Lv J."/>
            <person name="Arendt D."/>
            <person name="Savage R."/>
            <person name="Osoegawa K."/>
            <person name="de Jong P."/>
            <person name="Lindberg D.R."/>
            <person name="Seaver E.C."/>
            <person name="Weisblat D.A."/>
            <person name="Putnam N.H."/>
            <person name="Grigoriev I.V."/>
            <person name="Rokhsar D.S."/>
        </authorList>
    </citation>
    <scope>NUCLEOTIDE SEQUENCE</scope>
    <source>
        <strain evidence="6">I ESC-2004</strain>
    </source>
</reference>
<evidence type="ECO:0000259" key="3">
    <source>
        <dbReference type="Pfam" id="PF08434"/>
    </source>
</evidence>
<gene>
    <name evidence="4" type="ORF">CAPTEDRAFT_219561</name>
</gene>
<sequence>MAPIWCVCLMLLCSVFISSAEERHRIRHRRATLAERTLENMKMRKETNAEEQQVPFIVNLWPGVGELIRSLPERFKNDALNDDLKFALRQAGSYIRLHKFTDFDRRRFSIQDHMLNKFGKGASRPTSTLHHHFPRQPLKKLDESVLAQCKRSIRKCLNLAKDTYKGSNLWKKNAGAVMKSFLMNQKMRSYGNCDTQYAKPFKTPLRQFQFRTTFSYILCYFTLRRLRHMRFFGKPCKVGEMESDYREMDTVPYGCAMLSFCPDPCFGKVKVDLIDEGLILNLNDAVVNPASACFRQGTGHCSIKEENNRDFIHMVQNRMNYTCDCRDATPVWNPATLQCDRSGSYRDCCSKQINRAYFGEITVLVPETWHSSPIYDAATIETYGTSDFRLEATDETTPFVNNPFTIQFGPCGDPGIWTHLTDGFFLDDTVPLDMGALEKVLVHEWGHLRFGVFDEYPLSPNQNFYVTSAGRVEGCTVSTGSGSIYTSSTGAAGCSETGPLPWISCEFRDDEIQDTGYGSLMYRQFLPQITEFCDDDPNNAKTKHNPDAVTQHNTQCNGRSVWDEGNVGGKNFGEHENAERNKR</sequence>
<feature type="signal peptide" evidence="2">
    <location>
        <begin position="1"/>
        <end position="20"/>
    </location>
</feature>
<dbReference type="STRING" id="283909.R7UCH3"/>
<evidence type="ECO:0000313" key="6">
    <source>
        <dbReference type="Proteomes" id="UP000014760"/>
    </source>
</evidence>
<reference evidence="4 6" key="2">
    <citation type="journal article" date="2013" name="Nature">
        <title>Insights into bilaterian evolution from three spiralian genomes.</title>
        <authorList>
            <person name="Simakov O."/>
            <person name="Marletaz F."/>
            <person name="Cho S.J."/>
            <person name="Edsinger-Gonzales E."/>
            <person name="Havlak P."/>
            <person name="Hellsten U."/>
            <person name="Kuo D.H."/>
            <person name="Larsson T."/>
            <person name="Lv J."/>
            <person name="Arendt D."/>
            <person name="Savage R."/>
            <person name="Osoegawa K."/>
            <person name="de Jong P."/>
            <person name="Grimwood J."/>
            <person name="Chapman J.A."/>
            <person name="Shapiro H."/>
            <person name="Aerts A."/>
            <person name="Otillar R.P."/>
            <person name="Terry A.Y."/>
            <person name="Boore J.L."/>
            <person name="Grigoriev I.V."/>
            <person name="Lindberg D.R."/>
            <person name="Seaver E.C."/>
            <person name="Weisblat D.A."/>
            <person name="Putnam N.H."/>
            <person name="Rokhsar D.S."/>
        </authorList>
    </citation>
    <scope>NUCLEOTIDE SEQUENCE</scope>
    <source>
        <strain evidence="4 6">I ESC-2004</strain>
    </source>
</reference>
<dbReference type="Proteomes" id="UP000014760">
    <property type="component" value="Unassembled WGS sequence"/>
</dbReference>
<dbReference type="AlphaFoldDB" id="R7UCH3"/>
<dbReference type="EMBL" id="AMQN01001440">
    <property type="status" value="NOT_ANNOTATED_CDS"/>
    <property type="molecule type" value="Genomic_DNA"/>
</dbReference>
<dbReference type="Pfam" id="PF08434">
    <property type="entry name" value="CLCA"/>
    <property type="match status" value="1"/>
</dbReference>
<reference evidence="5" key="3">
    <citation type="submission" date="2015-06" db="UniProtKB">
        <authorList>
            <consortium name="EnsemblMetazoa"/>
        </authorList>
    </citation>
    <scope>IDENTIFICATION</scope>
</reference>
<feature type="compositionally biased region" description="Basic and acidic residues" evidence="1">
    <location>
        <begin position="572"/>
        <end position="583"/>
    </location>
</feature>
<evidence type="ECO:0000313" key="5">
    <source>
        <dbReference type="EnsemblMetazoa" id="CapteP219561"/>
    </source>
</evidence>
<dbReference type="HOGENOM" id="CLU_467898_0_0_1"/>
<keyword evidence="6" id="KW-1185">Reference proteome</keyword>
<feature type="compositionally biased region" description="Polar residues" evidence="1">
    <location>
        <begin position="548"/>
        <end position="558"/>
    </location>
</feature>
<organism evidence="4">
    <name type="scientific">Capitella teleta</name>
    <name type="common">Polychaete worm</name>
    <dbReference type="NCBI Taxonomy" id="283909"/>
    <lineage>
        <taxon>Eukaryota</taxon>
        <taxon>Metazoa</taxon>
        <taxon>Spiralia</taxon>
        <taxon>Lophotrochozoa</taxon>
        <taxon>Annelida</taxon>
        <taxon>Polychaeta</taxon>
        <taxon>Sedentaria</taxon>
        <taxon>Scolecida</taxon>
        <taxon>Capitellidae</taxon>
        <taxon>Capitella</taxon>
    </lineage>
</organism>
<name>R7UCH3_CAPTE</name>
<evidence type="ECO:0000256" key="2">
    <source>
        <dbReference type="SAM" id="SignalP"/>
    </source>
</evidence>
<dbReference type="EMBL" id="KB302615">
    <property type="protein sequence ID" value="ELU04080.1"/>
    <property type="molecule type" value="Genomic_DNA"/>
</dbReference>
<feature type="region of interest" description="Disordered" evidence="1">
    <location>
        <begin position="536"/>
        <end position="583"/>
    </location>
</feature>
<dbReference type="OrthoDB" id="10021899at2759"/>
<feature type="domain" description="Calcium-activated chloride channel N-terminal" evidence="3">
    <location>
        <begin position="354"/>
        <end position="563"/>
    </location>
</feature>
<evidence type="ECO:0000256" key="1">
    <source>
        <dbReference type="SAM" id="MobiDB-lite"/>
    </source>
</evidence>
<dbReference type="EnsemblMetazoa" id="CapteT219561">
    <property type="protein sequence ID" value="CapteP219561"/>
    <property type="gene ID" value="CapteG219561"/>
</dbReference>
<feature type="chain" id="PRO_5008787877" description="Calcium-activated chloride channel N-terminal domain-containing protein" evidence="2">
    <location>
        <begin position="21"/>
        <end position="583"/>
    </location>
</feature>
<keyword evidence="2" id="KW-0732">Signal</keyword>
<proteinExistence type="predicted"/>
<protein>
    <recommendedName>
        <fullName evidence="3">Calcium-activated chloride channel N-terminal domain-containing protein</fullName>
    </recommendedName>
</protein>